<reference evidence="1 2" key="1">
    <citation type="journal article" date="2014" name="Nat. Commun.">
        <title>Klebsormidium flaccidum genome reveals primary factors for plant terrestrial adaptation.</title>
        <authorList>
            <person name="Hori K."/>
            <person name="Maruyama F."/>
            <person name="Fujisawa T."/>
            <person name="Togashi T."/>
            <person name="Yamamoto N."/>
            <person name="Seo M."/>
            <person name="Sato S."/>
            <person name="Yamada T."/>
            <person name="Mori H."/>
            <person name="Tajima N."/>
            <person name="Moriyama T."/>
            <person name="Ikeuchi M."/>
            <person name="Watanabe M."/>
            <person name="Wada H."/>
            <person name="Kobayashi K."/>
            <person name="Saito M."/>
            <person name="Masuda T."/>
            <person name="Sasaki-Sekimoto Y."/>
            <person name="Mashiguchi K."/>
            <person name="Awai K."/>
            <person name="Shimojima M."/>
            <person name="Masuda S."/>
            <person name="Iwai M."/>
            <person name="Nobusawa T."/>
            <person name="Narise T."/>
            <person name="Kondo S."/>
            <person name="Saito H."/>
            <person name="Sato R."/>
            <person name="Murakawa M."/>
            <person name="Ihara Y."/>
            <person name="Oshima-Yamada Y."/>
            <person name="Ohtaka K."/>
            <person name="Satoh M."/>
            <person name="Sonobe K."/>
            <person name="Ishii M."/>
            <person name="Ohtani R."/>
            <person name="Kanamori-Sato M."/>
            <person name="Honoki R."/>
            <person name="Miyazaki D."/>
            <person name="Mochizuki H."/>
            <person name="Umetsu J."/>
            <person name="Higashi K."/>
            <person name="Shibata D."/>
            <person name="Kamiya Y."/>
            <person name="Sato N."/>
            <person name="Nakamura Y."/>
            <person name="Tabata S."/>
            <person name="Ida S."/>
            <person name="Kurokawa K."/>
            <person name="Ohta H."/>
        </authorList>
    </citation>
    <scope>NUCLEOTIDE SEQUENCE [LARGE SCALE GENOMIC DNA]</scope>
    <source>
        <strain evidence="1 2">NIES-2285</strain>
    </source>
</reference>
<dbReference type="EMBL" id="DF237998">
    <property type="protein sequence ID" value="GAQ92556.1"/>
    <property type="molecule type" value="Genomic_DNA"/>
</dbReference>
<gene>
    <name evidence="1" type="ORF">KFL_010490030</name>
</gene>
<dbReference type="AlphaFoldDB" id="A0A1Y1IUM9"/>
<accession>A0A1Y1IUM9</accession>
<evidence type="ECO:0000313" key="1">
    <source>
        <dbReference type="EMBL" id="GAQ92556.1"/>
    </source>
</evidence>
<proteinExistence type="predicted"/>
<keyword evidence="2" id="KW-1185">Reference proteome</keyword>
<evidence type="ECO:0000313" key="2">
    <source>
        <dbReference type="Proteomes" id="UP000054558"/>
    </source>
</evidence>
<protein>
    <submittedName>
        <fullName evidence="1">Uncharacterized protein</fullName>
    </submittedName>
</protein>
<name>A0A1Y1IUM9_KLENI</name>
<organism evidence="1 2">
    <name type="scientific">Klebsormidium nitens</name>
    <name type="common">Green alga</name>
    <name type="synonym">Ulothrix nitens</name>
    <dbReference type="NCBI Taxonomy" id="105231"/>
    <lineage>
        <taxon>Eukaryota</taxon>
        <taxon>Viridiplantae</taxon>
        <taxon>Streptophyta</taxon>
        <taxon>Klebsormidiophyceae</taxon>
        <taxon>Klebsormidiales</taxon>
        <taxon>Klebsormidiaceae</taxon>
        <taxon>Klebsormidium</taxon>
    </lineage>
</organism>
<sequence length="84" mass="9493">MEIVEPEDVMQLMEHEAAQCYVFAHLLLLLRIGSTEPHAPHVITAATAPSAHVLQYSINEARQRLTHTYPSSCSQPWAGARRWQ</sequence>
<dbReference type="Proteomes" id="UP000054558">
    <property type="component" value="Unassembled WGS sequence"/>
</dbReference>